<accession>A0A2P2QL72</accession>
<sequence>MAKGPLVKPSVVSGCDTTSVCLPC</sequence>
<evidence type="ECO:0000313" key="1">
    <source>
        <dbReference type="EMBL" id="MBX67645.1"/>
    </source>
</evidence>
<protein>
    <submittedName>
        <fullName evidence="1">Uncharacterized protein</fullName>
    </submittedName>
</protein>
<dbReference type="EMBL" id="GGEC01087161">
    <property type="protein sequence ID" value="MBX67645.1"/>
    <property type="molecule type" value="Transcribed_RNA"/>
</dbReference>
<organism evidence="1">
    <name type="scientific">Rhizophora mucronata</name>
    <name type="common">Asiatic mangrove</name>
    <dbReference type="NCBI Taxonomy" id="61149"/>
    <lineage>
        <taxon>Eukaryota</taxon>
        <taxon>Viridiplantae</taxon>
        <taxon>Streptophyta</taxon>
        <taxon>Embryophyta</taxon>
        <taxon>Tracheophyta</taxon>
        <taxon>Spermatophyta</taxon>
        <taxon>Magnoliopsida</taxon>
        <taxon>eudicotyledons</taxon>
        <taxon>Gunneridae</taxon>
        <taxon>Pentapetalae</taxon>
        <taxon>rosids</taxon>
        <taxon>fabids</taxon>
        <taxon>Malpighiales</taxon>
        <taxon>Rhizophoraceae</taxon>
        <taxon>Rhizophora</taxon>
    </lineage>
</organism>
<dbReference type="AlphaFoldDB" id="A0A2P2QL72"/>
<proteinExistence type="predicted"/>
<reference evidence="1" key="1">
    <citation type="submission" date="2018-02" db="EMBL/GenBank/DDBJ databases">
        <title>Rhizophora mucronata_Transcriptome.</title>
        <authorList>
            <person name="Meera S.P."/>
            <person name="Sreeshan A."/>
            <person name="Augustine A."/>
        </authorList>
    </citation>
    <scope>NUCLEOTIDE SEQUENCE</scope>
    <source>
        <tissue evidence="1">Leaf</tissue>
    </source>
</reference>
<name>A0A2P2QL72_RHIMU</name>